<dbReference type="PANTHER" id="PTHR45631:SF6">
    <property type="entry name" value="OS09G0352000 PROTEIN"/>
    <property type="match status" value="1"/>
</dbReference>
<evidence type="ECO:0000256" key="2">
    <source>
        <dbReference type="ARBA" id="ARBA00022527"/>
    </source>
</evidence>
<evidence type="ECO:0000256" key="4">
    <source>
        <dbReference type="ARBA" id="ARBA00022741"/>
    </source>
</evidence>
<dbReference type="InterPro" id="IPR011009">
    <property type="entry name" value="Kinase-like_dom_sf"/>
</dbReference>
<dbReference type="FunFam" id="1.10.510.10:FF:001023">
    <property type="entry name" value="Os07g0541700 protein"/>
    <property type="match status" value="1"/>
</dbReference>
<dbReference type="Pfam" id="PF07714">
    <property type="entry name" value="PK_Tyr_Ser-Thr"/>
    <property type="match status" value="2"/>
</dbReference>
<dbReference type="InterPro" id="IPR008271">
    <property type="entry name" value="Ser/Thr_kinase_AS"/>
</dbReference>
<protein>
    <recommendedName>
        <fullName evidence="1">non-specific serine/threonine protein kinase</fullName>
        <ecNumber evidence="1">2.7.11.1</ecNumber>
    </recommendedName>
</protein>
<comment type="catalytic activity">
    <reaction evidence="8">
        <text>L-seryl-[protein] + ATP = O-phospho-L-seryl-[protein] + ADP + H(+)</text>
        <dbReference type="Rhea" id="RHEA:17989"/>
        <dbReference type="Rhea" id="RHEA-COMP:9863"/>
        <dbReference type="Rhea" id="RHEA-COMP:11604"/>
        <dbReference type="ChEBI" id="CHEBI:15378"/>
        <dbReference type="ChEBI" id="CHEBI:29999"/>
        <dbReference type="ChEBI" id="CHEBI:30616"/>
        <dbReference type="ChEBI" id="CHEBI:83421"/>
        <dbReference type="ChEBI" id="CHEBI:456216"/>
        <dbReference type="EC" id="2.7.11.1"/>
    </reaction>
</comment>
<evidence type="ECO:0000313" key="12">
    <source>
        <dbReference type="Proteomes" id="UP001341281"/>
    </source>
</evidence>
<accession>A0AAQ3SHI3</accession>
<evidence type="ECO:0000256" key="6">
    <source>
        <dbReference type="ARBA" id="ARBA00022840"/>
    </source>
</evidence>
<dbReference type="EMBL" id="CP144745">
    <property type="protein sequence ID" value="WVZ49215.1"/>
    <property type="molecule type" value="Genomic_DNA"/>
</dbReference>
<dbReference type="Gene3D" id="3.30.200.20">
    <property type="entry name" value="Phosphorylase Kinase, domain 1"/>
    <property type="match status" value="1"/>
</dbReference>
<evidence type="ECO:0000256" key="8">
    <source>
        <dbReference type="ARBA" id="ARBA00048679"/>
    </source>
</evidence>
<gene>
    <name evidence="11" type="ORF">U9M48_000592</name>
</gene>
<organism evidence="11 12">
    <name type="scientific">Paspalum notatum var. saurae</name>
    <dbReference type="NCBI Taxonomy" id="547442"/>
    <lineage>
        <taxon>Eukaryota</taxon>
        <taxon>Viridiplantae</taxon>
        <taxon>Streptophyta</taxon>
        <taxon>Embryophyta</taxon>
        <taxon>Tracheophyta</taxon>
        <taxon>Spermatophyta</taxon>
        <taxon>Magnoliopsida</taxon>
        <taxon>Liliopsida</taxon>
        <taxon>Poales</taxon>
        <taxon>Poaceae</taxon>
        <taxon>PACMAD clade</taxon>
        <taxon>Panicoideae</taxon>
        <taxon>Andropogonodae</taxon>
        <taxon>Paspaleae</taxon>
        <taxon>Paspalinae</taxon>
        <taxon>Paspalum</taxon>
    </lineage>
</organism>
<feature type="compositionally biased region" description="Basic and acidic residues" evidence="9">
    <location>
        <begin position="13"/>
        <end position="25"/>
    </location>
</feature>
<keyword evidence="12" id="KW-1185">Reference proteome</keyword>
<evidence type="ECO:0000313" key="11">
    <source>
        <dbReference type="EMBL" id="WVZ49215.1"/>
    </source>
</evidence>
<dbReference type="PROSITE" id="PS50011">
    <property type="entry name" value="PROTEIN_KINASE_DOM"/>
    <property type="match status" value="1"/>
</dbReference>
<dbReference type="PANTHER" id="PTHR45631">
    <property type="entry name" value="OS07G0107800 PROTEIN-RELATED"/>
    <property type="match status" value="1"/>
</dbReference>
<evidence type="ECO:0000256" key="1">
    <source>
        <dbReference type="ARBA" id="ARBA00012513"/>
    </source>
</evidence>
<evidence type="ECO:0000256" key="3">
    <source>
        <dbReference type="ARBA" id="ARBA00022679"/>
    </source>
</evidence>
<evidence type="ECO:0000256" key="7">
    <source>
        <dbReference type="ARBA" id="ARBA00047899"/>
    </source>
</evidence>
<dbReference type="Proteomes" id="UP001341281">
    <property type="component" value="Chromosome 01"/>
</dbReference>
<dbReference type="AlphaFoldDB" id="A0AAQ3SHI3"/>
<dbReference type="PROSITE" id="PS00108">
    <property type="entry name" value="PROTEIN_KINASE_ST"/>
    <property type="match status" value="1"/>
</dbReference>
<dbReference type="Gene3D" id="1.10.510.10">
    <property type="entry name" value="Transferase(Phosphotransferase) domain 1"/>
    <property type="match status" value="1"/>
</dbReference>
<keyword evidence="2" id="KW-0723">Serine/threonine-protein kinase</keyword>
<reference evidence="11 12" key="1">
    <citation type="submission" date="2024-02" db="EMBL/GenBank/DDBJ databases">
        <title>High-quality chromosome-scale genome assembly of Pensacola bahiagrass (Paspalum notatum Flugge var. saurae).</title>
        <authorList>
            <person name="Vega J.M."/>
            <person name="Podio M."/>
            <person name="Orjuela J."/>
            <person name="Siena L.A."/>
            <person name="Pessino S.C."/>
            <person name="Combes M.C."/>
            <person name="Mariac C."/>
            <person name="Albertini E."/>
            <person name="Pupilli F."/>
            <person name="Ortiz J.P.A."/>
            <person name="Leblanc O."/>
        </authorList>
    </citation>
    <scope>NUCLEOTIDE SEQUENCE [LARGE SCALE GENOMIC DNA]</scope>
    <source>
        <strain evidence="11">R1</strain>
        <tissue evidence="11">Leaf</tissue>
    </source>
</reference>
<feature type="compositionally biased region" description="Polar residues" evidence="9">
    <location>
        <begin position="1"/>
        <end position="12"/>
    </location>
</feature>
<comment type="catalytic activity">
    <reaction evidence="7">
        <text>L-threonyl-[protein] + ATP = O-phospho-L-threonyl-[protein] + ADP + H(+)</text>
        <dbReference type="Rhea" id="RHEA:46608"/>
        <dbReference type="Rhea" id="RHEA-COMP:11060"/>
        <dbReference type="Rhea" id="RHEA-COMP:11605"/>
        <dbReference type="ChEBI" id="CHEBI:15378"/>
        <dbReference type="ChEBI" id="CHEBI:30013"/>
        <dbReference type="ChEBI" id="CHEBI:30616"/>
        <dbReference type="ChEBI" id="CHEBI:61977"/>
        <dbReference type="ChEBI" id="CHEBI:456216"/>
        <dbReference type="EC" id="2.7.11.1"/>
    </reaction>
</comment>
<keyword evidence="4" id="KW-0547">Nucleotide-binding</keyword>
<keyword evidence="6" id="KW-0067">ATP-binding</keyword>
<dbReference type="SUPFAM" id="SSF56112">
    <property type="entry name" value="Protein kinase-like (PK-like)"/>
    <property type="match status" value="1"/>
</dbReference>
<evidence type="ECO:0000256" key="5">
    <source>
        <dbReference type="ARBA" id="ARBA00022777"/>
    </source>
</evidence>
<dbReference type="GO" id="GO:0004674">
    <property type="term" value="F:protein serine/threonine kinase activity"/>
    <property type="evidence" value="ECO:0007669"/>
    <property type="project" value="UniProtKB-KW"/>
</dbReference>
<feature type="domain" description="Protein kinase" evidence="10">
    <location>
        <begin position="40"/>
        <end position="283"/>
    </location>
</feature>
<evidence type="ECO:0000259" key="10">
    <source>
        <dbReference type="PROSITE" id="PS50011"/>
    </source>
</evidence>
<dbReference type="InterPro" id="IPR000719">
    <property type="entry name" value="Prot_kinase_dom"/>
</dbReference>
<dbReference type="SMART" id="SM00220">
    <property type="entry name" value="S_TKc"/>
    <property type="match status" value="1"/>
</dbReference>
<keyword evidence="5" id="KW-0418">Kinase</keyword>
<dbReference type="GO" id="GO:0005524">
    <property type="term" value="F:ATP binding"/>
    <property type="evidence" value="ECO:0007669"/>
    <property type="project" value="UniProtKB-KW"/>
</dbReference>
<keyword evidence="3" id="KW-0808">Transferase</keyword>
<name>A0AAQ3SHI3_PASNO</name>
<proteinExistence type="predicted"/>
<feature type="non-terminal residue" evidence="11">
    <location>
        <position position="306"/>
    </location>
</feature>
<sequence length="306" mass="33778">PARSAQFENVSRSGEDHGDHLQNRENRRRFTYKELEKTTDNFRGFIGHGGFDHVYYGLLENGTEVAVKMHSESSLHGLDQFLAEVQSLTKVHHRNLVSLVGKNGDTDTMSWETRVRIILEAAQGLDYLHKGCNLPIIHRDVKTSNILLGRNLETKLADFGLSKTYLSDSQTHISATAAGLAGYIDPEYCHTGRLTKSSDVYSFGAVLLEIVTGKLPVEPGHGRIVHRVNQMITAGTYDVTSMWKVIDIANKCTSDDSAQRPTMATVVALLKESLALERAHERFSSLGETLGVDMSPLVSTNGPSAR</sequence>
<evidence type="ECO:0000256" key="9">
    <source>
        <dbReference type="SAM" id="MobiDB-lite"/>
    </source>
</evidence>
<feature type="region of interest" description="Disordered" evidence="9">
    <location>
        <begin position="1"/>
        <end position="28"/>
    </location>
</feature>
<dbReference type="InterPro" id="IPR001245">
    <property type="entry name" value="Ser-Thr/Tyr_kinase_cat_dom"/>
</dbReference>
<dbReference type="EC" id="2.7.11.1" evidence="1"/>